<dbReference type="AlphaFoldDB" id="A0A7W9WV85"/>
<sequence>MNDVIIACEADNTLEIEAALLFYRARGNGDIYATQHDVRVVDDRPALLPGVPLALESLAEFADLAAKRTSYRGFVHERVVYVAPNVLAWWVPACTRRVWFQHSGELGNASGDCQHPPLVFIAAPSKWSVFALRENTRPDAHTALYRAPYFNVWESGEICVGNVATPDTIDSESIKPYEDAFFRSRFTHTNTDKLIKGRGGALRLWKNLLDGAPFPINQLIDAKCTLADVVKKISTKD</sequence>
<dbReference type="EMBL" id="JACHBW010000016">
    <property type="protein sequence ID" value="MBB6105176.1"/>
    <property type="molecule type" value="Genomic_DNA"/>
</dbReference>
<gene>
    <name evidence="1" type="ORF">F4827_005042</name>
</gene>
<accession>A0A7W9WV85</accession>
<dbReference type="Proteomes" id="UP000571554">
    <property type="component" value="Unassembled WGS sequence"/>
</dbReference>
<dbReference type="InterPro" id="IPR022280">
    <property type="entry name" value="PRTRC_protein-B"/>
</dbReference>
<organism evidence="1 2">
    <name type="scientific">Paraburkholderia bannensis</name>
    <dbReference type="NCBI Taxonomy" id="765414"/>
    <lineage>
        <taxon>Bacteria</taxon>
        <taxon>Pseudomonadati</taxon>
        <taxon>Pseudomonadota</taxon>
        <taxon>Betaproteobacteria</taxon>
        <taxon>Burkholderiales</taxon>
        <taxon>Burkholderiaceae</taxon>
        <taxon>Paraburkholderia</taxon>
    </lineage>
</organism>
<dbReference type="RefSeq" id="WP_183727727.1">
    <property type="nucleotide sequence ID" value="NZ_JACHBW010000016.1"/>
</dbReference>
<dbReference type="InterPro" id="IPR032787">
    <property type="entry name" value="Prok-E2_D"/>
</dbReference>
<name>A0A7W9WV85_9BURK</name>
<dbReference type="Pfam" id="PF14460">
    <property type="entry name" value="Prok-E2_D"/>
    <property type="match status" value="1"/>
</dbReference>
<evidence type="ECO:0000313" key="1">
    <source>
        <dbReference type="EMBL" id="MBB6105176.1"/>
    </source>
</evidence>
<keyword evidence="2" id="KW-1185">Reference proteome</keyword>
<evidence type="ECO:0000313" key="2">
    <source>
        <dbReference type="Proteomes" id="UP000571554"/>
    </source>
</evidence>
<comment type="caution">
    <text evidence="1">The sequence shown here is derived from an EMBL/GenBank/DDBJ whole genome shotgun (WGS) entry which is preliminary data.</text>
</comment>
<reference evidence="1 2" key="1">
    <citation type="submission" date="2020-08" db="EMBL/GenBank/DDBJ databases">
        <title>Above-ground endophytic microbial communities from plants in different locations in the United States.</title>
        <authorList>
            <person name="Frank C."/>
        </authorList>
    </citation>
    <scope>NUCLEOTIDE SEQUENCE [LARGE SCALE GENOMIC DNA]</scope>
    <source>
        <strain evidence="1 2">WP4_2_2</strain>
    </source>
</reference>
<protein>
    <submittedName>
        <fullName evidence="1">PRTRC genetic system protein B</fullName>
    </submittedName>
</protein>
<proteinExistence type="predicted"/>
<dbReference type="NCBIfam" id="TIGR03737">
    <property type="entry name" value="PRTRC_B"/>
    <property type="match status" value="1"/>
</dbReference>